<feature type="region of interest" description="Disordered" evidence="1">
    <location>
        <begin position="949"/>
        <end position="997"/>
    </location>
</feature>
<feature type="compositionally biased region" description="Low complexity" evidence="1">
    <location>
        <begin position="971"/>
        <end position="997"/>
    </location>
</feature>
<keyword evidence="3" id="KW-1185">Reference proteome</keyword>
<name>A0A640KHM1_LEITA</name>
<feature type="region of interest" description="Disordered" evidence="1">
    <location>
        <begin position="794"/>
        <end position="823"/>
    </location>
</feature>
<evidence type="ECO:0008006" key="4">
    <source>
        <dbReference type="Google" id="ProtNLM"/>
    </source>
</evidence>
<protein>
    <recommendedName>
        <fullName evidence="4">F-box domain-containing protein</fullName>
    </recommendedName>
</protein>
<feature type="compositionally biased region" description="Polar residues" evidence="1">
    <location>
        <begin position="814"/>
        <end position="823"/>
    </location>
</feature>
<sequence length="997" mass="110867">MNSQDGRSLPSSMATAASGSSKATSFLADSSPTSATQNVSRQHSFLDLDDDIFNYICSYVPVSDLLLSVAVASHHMWRRVSANYALWQQLWMRYLVFFYNALIPSTAASAHSASPPAPPTHALWRMTLPDAMGMLHTSTTRPPSHDSIWRLYYFHRSSEVKPCVVQLEKLQIVSESIDDPAAAASPTSYRSPRGLKMANVREELLSFAQACATQTVARNLKHMATPFHPSSVSPSFSARQEGVPQGEAVMHGSTFRLLKQQQRQADRLQRVLHFLLSVSGHRPRFHDPLWEATNNAKMEFLRKTRTCAASTEAKMPKRRNPLSPPSLDAVAAPPSPPWRPRPMSWLDDQETSVKVLLFDDDDDTRSVGDDFSVREERSTLLASIKQSWRIAYASQFYPSMTDGSESERPLPRAPTFTFPISTAAGEGAAPPVPIAARSRWEQATWEQVYHFFRDGSSATIHRIMRMRQQATTQGREGGSDEDDTAIPSSNNPLFDLHLLGYEKRKQVYTAMLDSAIEVPEGIGIFFATCVSESFLRWWCWRKRRHAEARHAPVAPSTSAIQDDHGGLPVRCHIVLKPFSAIQDDVSPPLSLWVVRVVTGDLRHDIRGNEAGSESVTYSSSYSDLTTTTSHIASYRFASSSSVHFSEERGEDNEFSTAEGTRVLETVQTMATDEESHVPTAESSSPAQTQSTPHSPPVALLFPLPHMLTYWFMMHHVSFYSHQVYRHLRGDQELTIAVCSRILSPTGHSAECRLFYSLRCPFLPRMSMKMMFTPGVLPSITMPDKMAERWKNYSYRSSSSSNDSESLSVDAGRTPMSSSVSTDDKPVNSQHIYDLFWTGSGRVEVQFGPTVSRSNMLRLRIALGLPVDFPMGLLWNVVMFASGIGPAILEEHRNSLHLIYGKTLTDVMVDVFGELACFGFGAQSPSWRNDSTAMTPTEREEHVVRIYENNEEVPEAGEQVANGLSPADHGASSTSTSLTSTTSWSQDLDSESSSGESH</sequence>
<feature type="region of interest" description="Disordered" evidence="1">
    <location>
        <begin position="468"/>
        <end position="489"/>
    </location>
</feature>
<proteinExistence type="predicted"/>
<evidence type="ECO:0000313" key="2">
    <source>
        <dbReference type="EMBL" id="GET87257.1"/>
    </source>
</evidence>
<gene>
    <name evidence="2" type="ORF">LtaPh_1506900</name>
</gene>
<dbReference type="VEuPathDB" id="TriTrypDB:LtaPh_1506900"/>
<comment type="caution">
    <text evidence="2">The sequence shown here is derived from an EMBL/GenBank/DDBJ whole genome shotgun (WGS) entry which is preliminary data.</text>
</comment>
<evidence type="ECO:0000313" key="3">
    <source>
        <dbReference type="Proteomes" id="UP000419144"/>
    </source>
</evidence>
<feature type="region of interest" description="Disordered" evidence="1">
    <location>
        <begin position="310"/>
        <end position="336"/>
    </location>
</feature>
<organism evidence="2 3">
    <name type="scientific">Leishmania tarentolae</name>
    <name type="common">Sauroleishmania tarentolae</name>
    <dbReference type="NCBI Taxonomy" id="5689"/>
    <lineage>
        <taxon>Eukaryota</taxon>
        <taxon>Discoba</taxon>
        <taxon>Euglenozoa</taxon>
        <taxon>Kinetoplastea</taxon>
        <taxon>Metakinetoplastina</taxon>
        <taxon>Trypanosomatida</taxon>
        <taxon>Trypanosomatidae</taxon>
        <taxon>Leishmaniinae</taxon>
        <taxon>Leishmania</taxon>
        <taxon>lizard Leishmania</taxon>
    </lineage>
</organism>
<evidence type="ECO:0000256" key="1">
    <source>
        <dbReference type="SAM" id="MobiDB-lite"/>
    </source>
</evidence>
<feature type="compositionally biased region" description="Low complexity" evidence="1">
    <location>
        <begin position="794"/>
        <end position="807"/>
    </location>
</feature>
<feature type="compositionally biased region" description="Polar residues" evidence="1">
    <location>
        <begin position="680"/>
        <end position="692"/>
    </location>
</feature>
<dbReference type="InterPro" id="IPR036047">
    <property type="entry name" value="F-box-like_dom_sf"/>
</dbReference>
<dbReference type="AlphaFoldDB" id="A0A640KHM1"/>
<dbReference type="Proteomes" id="UP000419144">
    <property type="component" value="Unassembled WGS sequence"/>
</dbReference>
<feature type="region of interest" description="Disordered" evidence="1">
    <location>
        <begin position="670"/>
        <end position="694"/>
    </location>
</feature>
<dbReference type="OrthoDB" id="265876at2759"/>
<dbReference type="EMBL" id="BLBS01000019">
    <property type="protein sequence ID" value="GET87257.1"/>
    <property type="molecule type" value="Genomic_DNA"/>
</dbReference>
<accession>A0A640KHM1</accession>
<dbReference type="SUPFAM" id="SSF81383">
    <property type="entry name" value="F-box domain"/>
    <property type="match status" value="1"/>
</dbReference>
<reference evidence="2" key="1">
    <citation type="submission" date="2019-11" db="EMBL/GenBank/DDBJ databases">
        <title>Leishmania tarentolae CDS.</title>
        <authorList>
            <person name="Goto Y."/>
            <person name="Yamagishi J."/>
        </authorList>
    </citation>
    <scope>NUCLEOTIDE SEQUENCE [LARGE SCALE GENOMIC DNA]</scope>
    <source>
        <strain evidence="2">Parrot Tar II</strain>
    </source>
</reference>